<sequence length="247" mass="27016">MAAKSGEKRNFTVACGLLSQLIREKGNAVNFNLGNNEVYMRPTTTLNLLPGADISSGDIETESESFEGNGNRTDFISCSNKFENPEMELFPRSIDLAGSKSAMTEAGQQKSQLTIFYGGKVLVFDNFPAEKAKDLMNYAIKASPTARNSTYINATSLSAPTPSMQQARICPTTSNPIVDAQIHAQRSTQPILSDLPIMRKASLQRFLEKRKDRITTKAPYQVSKNGMIASKEGTVPWLELGTKATHA</sequence>
<name>A0AAD5ZR89_9POAL</name>
<dbReference type="GO" id="GO:0009611">
    <property type="term" value="P:response to wounding"/>
    <property type="evidence" value="ECO:0007669"/>
    <property type="project" value="UniProtKB-UniRule"/>
</dbReference>
<dbReference type="AlphaFoldDB" id="A0AAD5ZR89"/>
<dbReference type="PANTHER" id="PTHR33077:SF140">
    <property type="entry name" value="PROTEIN TIFY 10B"/>
    <property type="match status" value="1"/>
</dbReference>
<evidence type="ECO:0000259" key="5">
    <source>
        <dbReference type="PROSITE" id="PS51320"/>
    </source>
</evidence>
<dbReference type="GO" id="GO:0005634">
    <property type="term" value="C:nucleus"/>
    <property type="evidence" value="ECO:0007669"/>
    <property type="project" value="UniProtKB-SubCell"/>
</dbReference>
<dbReference type="InterPro" id="IPR040390">
    <property type="entry name" value="TIFY/JAZ"/>
</dbReference>
<organism evidence="6 7">
    <name type="scientific">Rhynchospora tenuis</name>
    <dbReference type="NCBI Taxonomy" id="198213"/>
    <lineage>
        <taxon>Eukaryota</taxon>
        <taxon>Viridiplantae</taxon>
        <taxon>Streptophyta</taxon>
        <taxon>Embryophyta</taxon>
        <taxon>Tracheophyta</taxon>
        <taxon>Spermatophyta</taxon>
        <taxon>Magnoliopsida</taxon>
        <taxon>Liliopsida</taxon>
        <taxon>Poales</taxon>
        <taxon>Cyperaceae</taxon>
        <taxon>Cyperoideae</taxon>
        <taxon>Rhynchosporeae</taxon>
        <taxon>Rhynchospora</taxon>
    </lineage>
</organism>
<proteinExistence type="inferred from homology"/>
<evidence type="ECO:0000313" key="6">
    <source>
        <dbReference type="EMBL" id="KAJ3702531.1"/>
    </source>
</evidence>
<dbReference type="Proteomes" id="UP001210211">
    <property type="component" value="Unassembled WGS sequence"/>
</dbReference>
<dbReference type="GO" id="GO:0031347">
    <property type="term" value="P:regulation of defense response"/>
    <property type="evidence" value="ECO:0007669"/>
    <property type="project" value="UniProtKB-UniRule"/>
</dbReference>
<evidence type="ECO:0000256" key="3">
    <source>
        <dbReference type="ARBA" id="ARBA00022843"/>
    </source>
</evidence>
<keyword evidence="3" id="KW-0832">Ubl conjugation</keyword>
<dbReference type="Pfam" id="PF06200">
    <property type="entry name" value="tify"/>
    <property type="match status" value="1"/>
</dbReference>
<dbReference type="SMART" id="SM00979">
    <property type="entry name" value="TIFY"/>
    <property type="match status" value="1"/>
</dbReference>
<evidence type="ECO:0000256" key="1">
    <source>
        <dbReference type="ARBA" id="ARBA00008614"/>
    </source>
</evidence>
<comment type="function">
    <text evidence="4">Repressor of jasmonate responses.</text>
</comment>
<reference evidence="6 7" key="1">
    <citation type="journal article" date="2022" name="Cell">
        <title>Repeat-based holocentromeres influence genome architecture and karyotype evolution.</title>
        <authorList>
            <person name="Hofstatter P.G."/>
            <person name="Thangavel G."/>
            <person name="Lux T."/>
            <person name="Neumann P."/>
            <person name="Vondrak T."/>
            <person name="Novak P."/>
            <person name="Zhang M."/>
            <person name="Costa L."/>
            <person name="Castellani M."/>
            <person name="Scott A."/>
            <person name="Toegelov H."/>
            <person name="Fuchs J."/>
            <person name="Mata-Sucre Y."/>
            <person name="Dias Y."/>
            <person name="Vanzela A.L.L."/>
            <person name="Huettel B."/>
            <person name="Almeida C.C.S."/>
            <person name="Simkova H."/>
            <person name="Souza G."/>
            <person name="Pedrosa-Harand A."/>
            <person name="Macas J."/>
            <person name="Mayer K.F.X."/>
            <person name="Houben A."/>
            <person name="Marques A."/>
        </authorList>
    </citation>
    <scope>NUCLEOTIDE SEQUENCE [LARGE SCALE GENOMIC DNA]</scope>
    <source>
        <strain evidence="6">RhyTen1mFocal</strain>
    </source>
</reference>
<evidence type="ECO:0000313" key="7">
    <source>
        <dbReference type="Proteomes" id="UP001210211"/>
    </source>
</evidence>
<dbReference type="Pfam" id="PF09425">
    <property type="entry name" value="Jas_motif"/>
    <property type="match status" value="1"/>
</dbReference>
<gene>
    <name evidence="6" type="ORF">LUZ61_006236</name>
</gene>
<evidence type="ECO:0000256" key="2">
    <source>
        <dbReference type="ARBA" id="ARBA00022819"/>
    </source>
</evidence>
<feature type="domain" description="Tify" evidence="5">
    <location>
        <begin position="106"/>
        <end position="141"/>
    </location>
</feature>
<dbReference type="GO" id="GO:2000022">
    <property type="term" value="P:regulation of jasmonic acid mediated signaling pathway"/>
    <property type="evidence" value="ECO:0007669"/>
    <property type="project" value="UniProtKB-UniRule"/>
</dbReference>
<comment type="subcellular location">
    <subcellularLocation>
        <location evidence="4">Nucleus</location>
    </subcellularLocation>
</comment>
<keyword evidence="2 4" id="KW-1184">Jasmonic acid signaling pathway</keyword>
<keyword evidence="4" id="KW-0539">Nucleus</keyword>
<dbReference type="InterPro" id="IPR010399">
    <property type="entry name" value="Tify_dom"/>
</dbReference>
<comment type="domain">
    <text evidence="4">The jas domain is required for interaction with COI1.</text>
</comment>
<dbReference type="EMBL" id="JAMRDG010000001">
    <property type="protein sequence ID" value="KAJ3702531.1"/>
    <property type="molecule type" value="Genomic_DNA"/>
</dbReference>
<evidence type="ECO:0000256" key="4">
    <source>
        <dbReference type="RuleBase" id="RU369065"/>
    </source>
</evidence>
<keyword evidence="7" id="KW-1185">Reference proteome</keyword>
<dbReference type="PROSITE" id="PS51320">
    <property type="entry name" value="TIFY"/>
    <property type="match status" value="1"/>
</dbReference>
<protein>
    <recommendedName>
        <fullName evidence="4">Protein TIFY</fullName>
    </recommendedName>
    <alternativeName>
        <fullName evidence="4">Jasmonate ZIM domain-containing protein</fullName>
    </alternativeName>
</protein>
<accession>A0AAD5ZR89</accession>
<comment type="similarity">
    <text evidence="1 4">Belongs to the TIFY/JAZ family.</text>
</comment>
<dbReference type="PANTHER" id="PTHR33077">
    <property type="entry name" value="PROTEIN TIFY 4A-RELATED-RELATED"/>
    <property type="match status" value="1"/>
</dbReference>
<comment type="caution">
    <text evidence="6">The sequence shown here is derived from an EMBL/GenBank/DDBJ whole genome shotgun (WGS) entry which is preliminary data.</text>
</comment>
<dbReference type="InterPro" id="IPR018467">
    <property type="entry name" value="CCT_CS"/>
</dbReference>